<evidence type="ECO:0000313" key="4">
    <source>
        <dbReference type="Proteomes" id="UP000002971"/>
    </source>
</evidence>
<evidence type="ECO:0008006" key="5">
    <source>
        <dbReference type="Google" id="ProtNLM"/>
    </source>
</evidence>
<evidence type="ECO:0000259" key="2">
    <source>
        <dbReference type="Pfam" id="PF19200"/>
    </source>
</evidence>
<dbReference type="Pfam" id="PF19200">
    <property type="entry name" value="MupG_N"/>
    <property type="match status" value="1"/>
</dbReference>
<protein>
    <recommendedName>
        <fullName evidence="5">Outer surface protein</fullName>
    </recommendedName>
</protein>
<evidence type="ECO:0000259" key="1">
    <source>
        <dbReference type="Pfam" id="PF05913"/>
    </source>
</evidence>
<name>F7R2V4_9LACO</name>
<feature type="domain" description="6-phospho-N-acetylmuramidase N-terminal" evidence="2">
    <location>
        <begin position="5"/>
        <end position="239"/>
    </location>
</feature>
<dbReference type="InterPro" id="IPR008589">
    <property type="entry name" value="MupG"/>
</dbReference>
<dbReference type="SUPFAM" id="SSF51445">
    <property type="entry name" value="(Trans)glycosidases"/>
    <property type="match status" value="1"/>
</dbReference>
<gene>
    <name evidence="3" type="ORF">LRU_02053</name>
</gene>
<dbReference type="InterPro" id="IPR043797">
    <property type="entry name" value="MupG_N"/>
</dbReference>
<dbReference type="EMBL" id="AFOJ01000007">
    <property type="protein sequence ID" value="EGM50371.1"/>
    <property type="molecule type" value="Genomic_DNA"/>
</dbReference>
<dbReference type="InterPro" id="IPR043894">
    <property type="entry name" value="MupG_C"/>
</dbReference>
<dbReference type="InterPro" id="IPR029000">
    <property type="entry name" value="Cyclophilin-like_dom_sf"/>
</dbReference>
<dbReference type="Gene3D" id="3.20.20.70">
    <property type="entry name" value="Aldolase class I"/>
    <property type="match status" value="1"/>
</dbReference>
<reference evidence="3 4" key="1">
    <citation type="journal article" date="2011" name="J. Bacteriol.">
        <title>Genome Sequence of Lactobacillus ruminis SPM0211, Isolated from a Fecal Sample from a Healthy Korean.</title>
        <authorList>
            <person name="Lee S."/>
            <person name="Cho Y.J."/>
            <person name="Lee A.H."/>
            <person name="Chun J."/>
            <person name="Ha N.J."/>
            <person name="Ko G."/>
        </authorList>
    </citation>
    <scope>NUCLEOTIDE SEQUENCE [LARGE SCALE GENOMIC DNA]</scope>
    <source>
        <strain evidence="3 4">SPM0211</strain>
    </source>
</reference>
<dbReference type="PANTHER" id="PTHR38435:SF1">
    <property type="entry name" value="DUF871 DOMAIN-CONTAINING PROTEIN"/>
    <property type="match status" value="1"/>
</dbReference>
<dbReference type="Gene3D" id="2.40.100.10">
    <property type="entry name" value="Cyclophilin-like"/>
    <property type="match status" value="1"/>
</dbReference>
<dbReference type="InterPro" id="IPR017853">
    <property type="entry name" value="GH"/>
</dbReference>
<comment type="caution">
    <text evidence="3">The sequence shown here is derived from an EMBL/GenBank/DDBJ whole genome shotgun (WGS) entry which is preliminary data.</text>
</comment>
<dbReference type="RefSeq" id="WP_003696497.1">
    <property type="nucleotide sequence ID" value="NZ_AFOJ01000007.1"/>
</dbReference>
<evidence type="ECO:0000313" key="3">
    <source>
        <dbReference type="EMBL" id="EGM50371.1"/>
    </source>
</evidence>
<feature type="domain" description="6-phospho-N-acetylmuramidase C-terminal" evidence="1">
    <location>
        <begin position="249"/>
        <end position="359"/>
    </location>
</feature>
<dbReference type="Pfam" id="PF05913">
    <property type="entry name" value="MupG_C"/>
    <property type="match status" value="1"/>
</dbReference>
<accession>F7R2V4</accession>
<proteinExistence type="predicted"/>
<dbReference type="SUPFAM" id="SSF50891">
    <property type="entry name" value="Cyclophilin-like"/>
    <property type="match status" value="1"/>
</dbReference>
<organism evidence="3 4">
    <name type="scientific">Ligilactobacillus ruminis SPM0211</name>
    <dbReference type="NCBI Taxonomy" id="1040964"/>
    <lineage>
        <taxon>Bacteria</taxon>
        <taxon>Bacillati</taxon>
        <taxon>Bacillota</taxon>
        <taxon>Bacilli</taxon>
        <taxon>Lactobacillales</taxon>
        <taxon>Lactobacillaceae</taxon>
        <taxon>Ligilactobacillus</taxon>
    </lineage>
</organism>
<dbReference type="InterPro" id="IPR013785">
    <property type="entry name" value="Aldolase_TIM"/>
</dbReference>
<dbReference type="Proteomes" id="UP000002971">
    <property type="component" value="Unassembled WGS sequence"/>
</dbReference>
<dbReference type="AlphaFoldDB" id="F7R2V4"/>
<sequence>MKREIGISIYPDHSDPKKDEEYLKKAASLGFSRLFMSMLEVSDGKKAVEAKFKKIIALASDLGFETILDISPAVFNELEISYDDLSFFKELGADGIRLDEGFDGNKEALLSYNPYNLAIELNMSNDVKYLDNILSYEANEPYIYGCHNFYPQRGSGLPYEFFVKCSKRFKKAGIKTAAFITSQQASGGPWDVNDGLPTLEMHRDLPIEVQAKHLFATNLIDTVIIGNAYASDDELNAVANIDPYRLTYSIDYLEKASPLEKEICQDNMHMRRGDITDLTARSTQVRVKYHDRKNPPHDNDHEFSRGDVVIGNDDFGKYKNELQIVLKPHKDSRKNLVGKIRPEELPLLEFLTPWKKFWLSDNQ</sequence>
<dbReference type="PANTHER" id="PTHR38435">
    <property type="match status" value="1"/>
</dbReference>